<keyword evidence="6" id="KW-1133">Transmembrane helix</keyword>
<dbReference type="Proteomes" id="UP000006727">
    <property type="component" value="Chromosome 23"/>
</dbReference>
<reference evidence="8 10" key="2">
    <citation type="journal article" date="2018" name="Plant J.">
        <title>The Physcomitrella patens chromosome-scale assembly reveals moss genome structure and evolution.</title>
        <authorList>
            <person name="Lang D."/>
            <person name="Ullrich K.K."/>
            <person name="Murat F."/>
            <person name="Fuchs J."/>
            <person name="Jenkins J."/>
            <person name="Haas F.B."/>
            <person name="Piednoel M."/>
            <person name="Gundlach H."/>
            <person name="Van Bel M."/>
            <person name="Meyberg R."/>
            <person name="Vives C."/>
            <person name="Morata J."/>
            <person name="Symeonidi A."/>
            <person name="Hiss M."/>
            <person name="Muchero W."/>
            <person name="Kamisugi Y."/>
            <person name="Saleh O."/>
            <person name="Blanc G."/>
            <person name="Decker E.L."/>
            <person name="van Gessel N."/>
            <person name="Grimwood J."/>
            <person name="Hayes R.D."/>
            <person name="Graham S.W."/>
            <person name="Gunter L.E."/>
            <person name="McDaniel S.F."/>
            <person name="Hoernstein S.N.W."/>
            <person name="Larsson A."/>
            <person name="Li F.W."/>
            <person name="Perroud P.F."/>
            <person name="Phillips J."/>
            <person name="Ranjan P."/>
            <person name="Rokshar D.S."/>
            <person name="Rothfels C.J."/>
            <person name="Schneider L."/>
            <person name="Shu S."/>
            <person name="Stevenson D.W."/>
            <person name="Thummler F."/>
            <person name="Tillich M."/>
            <person name="Villarreal Aguilar J.C."/>
            <person name="Widiez T."/>
            <person name="Wong G.K."/>
            <person name="Wymore A."/>
            <person name="Zhang Y."/>
            <person name="Zimmer A.D."/>
            <person name="Quatrano R.S."/>
            <person name="Mayer K.F.X."/>
            <person name="Goodstein D."/>
            <person name="Casacuberta J.M."/>
            <person name="Vandepoele K."/>
            <person name="Reski R."/>
            <person name="Cuming A.C."/>
            <person name="Tuskan G.A."/>
            <person name="Maumus F."/>
            <person name="Salse J."/>
            <person name="Schmutz J."/>
            <person name="Rensing S.A."/>
        </authorList>
    </citation>
    <scope>NUCLEOTIDE SEQUENCE [LARGE SCALE GENOMIC DNA]</scope>
    <source>
        <strain evidence="9 10">cv. Gransden 2004</strain>
    </source>
</reference>
<evidence type="ECO:0000256" key="1">
    <source>
        <dbReference type="ARBA" id="ARBA00022679"/>
    </source>
</evidence>
<gene>
    <name evidence="8" type="ORF">PHYPA_027631</name>
</gene>
<dbReference type="InterPro" id="IPR001245">
    <property type="entry name" value="Ser-Thr/Tyr_kinase_cat_dom"/>
</dbReference>
<name>A0A2K1II37_PHYPA</name>
<dbReference type="InParanoid" id="A0A2K1II37"/>
<feature type="transmembrane region" description="Helical" evidence="6">
    <location>
        <begin position="34"/>
        <end position="58"/>
    </location>
</feature>
<keyword evidence="4 5" id="KW-0067">ATP-binding</keyword>
<keyword evidence="10" id="KW-1185">Reference proteome</keyword>
<protein>
    <recommendedName>
        <fullName evidence="7">Serine-threonine/tyrosine-protein kinase catalytic domain-containing protein</fullName>
    </recommendedName>
</protein>
<dbReference type="Gramene" id="Pp3c23_5190V3.1">
    <property type="protein sequence ID" value="Pp3c23_5190V3.1"/>
    <property type="gene ID" value="Pp3c23_5190"/>
</dbReference>
<evidence type="ECO:0000256" key="3">
    <source>
        <dbReference type="ARBA" id="ARBA00022777"/>
    </source>
</evidence>
<dbReference type="InterPro" id="IPR011009">
    <property type="entry name" value="Kinase-like_dom_sf"/>
</dbReference>
<proteinExistence type="predicted"/>
<evidence type="ECO:0000256" key="5">
    <source>
        <dbReference type="PROSITE-ProRule" id="PRU10141"/>
    </source>
</evidence>
<organism evidence="8">
    <name type="scientific">Physcomitrium patens</name>
    <name type="common">Spreading-leaved earth moss</name>
    <name type="synonym">Physcomitrella patens</name>
    <dbReference type="NCBI Taxonomy" id="3218"/>
    <lineage>
        <taxon>Eukaryota</taxon>
        <taxon>Viridiplantae</taxon>
        <taxon>Streptophyta</taxon>
        <taxon>Embryophyta</taxon>
        <taxon>Bryophyta</taxon>
        <taxon>Bryophytina</taxon>
        <taxon>Bryopsida</taxon>
        <taxon>Funariidae</taxon>
        <taxon>Funariales</taxon>
        <taxon>Funariaceae</taxon>
        <taxon>Physcomitrium</taxon>
    </lineage>
</organism>
<dbReference type="PaxDb" id="3218-PP1S331_25V6.1"/>
<evidence type="ECO:0000256" key="2">
    <source>
        <dbReference type="ARBA" id="ARBA00022741"/>
    </source>
</evidence>
<dbReference type="Pfam" id="PF07714">
    <property type="entry name" value="PK_Tyr_Ser-Thr"/>
    <property type="match status" value="1"/>
</dbReference>
<feature type="domain" description="Serine-threonine/tyrosine-protein kinase catalytic" evidence="7">
    <location>
        <begin position="135"/>
        <end position="174"/>
    </location>
</feature>
<dbReference type="InterPro" id="IPR052059">
    <property type="entry name" value="CR_Ser/Thr_kinase"/>
</dbReference>
<reference evidence="8 10" key="1">
    <citation type="journal article" date="2008" name="Science">
        <title>The Physcomitrella genome reveals evolutionary insights into the conquest of land by plants.</title>
        <authorList>
            <person name="Rensing S."/>
            <person name="Lang D."/>
            <person name="Zimmer A."/>
            <person name="Terry A."/>
            <person name="Salamov A."/>
            <person name="Shapiro H."/>
            <person name="Nishiyama T."/>
            <person name="Perroud P.-F."/>
            <person name="Lindquist E."/>
            <person name="Kamisugi Y."/>
            <person name="Tanahashi T."/>
            <person name="Sakakibara K."/>
            <person name="Fujita T."/>
            <person name="Oishi K."/>
            <person name="Shin-I T."/>
            <person name="Kuroki Y."/>
            <person name="Toyoda A."/>
            <person name="Suzuki Y."/>
            <person name="Hashimoto A."/>
            <person name="Yamaguchi K."/>
            <person name="Sugano A."/>
            <person name="Kohara Y."/>
            <person name="Fujiyama A."/>
            <person name="Anterola A."/>
            <person name="Aoki S."/>
            <person name="Ashton N."/>
            <person name="Barbazuk W.B."/>
            <person name="Barker E."/>
            <person name="Bennetzen J."/>
            <person name="Bezanilla M."/>
            <person name="Blankenship R."/>
            <person name="Cho S.H."/>
            <person name="Dutcher S."/>
            <person name="Estelle M."/>
            <person name="Fawcett J.A."/>
            <person name="Gundlach H."/>
            <person name="Hanada K."/>
            <person name="Heyl A."/>
            <person name="Hicks K.A."/>
            <person name="Hugh J."/>
            <person name="Lohr M."/>
            <person name="Mayer K."/>
            <person name="Melkozernov A."/>
            <person name="Murata T."/>
            <person name="Nelson D."/>
            <person name="Pils B."/>
            <person name="Prigge M."/>
            <person name="Reiss B."/>
            <person name="Renner T."/>
            <person name="Rombauts S."/>
            <person name="Rushton P."/>
            <person name="Sanderfoot A."/>
            <person name="Schween G."/>
            <person name="Shiu S.-H."/>
            <person name="Stueber K."/>
            <person name="Theodoulou F.L."/>
            <person name="Tu H."/>
            <person name="Van de Peer Y."/>
            <person name="Verrier P.J."/>
            <person name="Waters E."/>
            <person name="Wood A."/>
            <person name="Yang L."/>
            <person name="Cove D."/>
            <person name="Cuming A."/>
            <person name="Hasebe M."/>
            <person name="Lucas S."/>
            <person name="Mishler D.B."/>
            <person name="Reski R."/>
            <person name="Grigoriev I."/>
            <person name="Quatrano R.S."/>
            <person name="Boore J.L."/>
        </authorList>
    </citation>
    <scope>NUCLEOTIDE SEQUENCE [LARGE SCALE GENOMIC DNA]</scope>
    <source>
        <strain evidence="9 10">cv. Gransden 2004</strain>
    </source>
</reference>
<evidence type="ECO:0000256" key="4">
    <source>
        <dbReference type="ARBA" id="ARBA00022840"/>
    </source>
</evidence>
<evidence type="ECO:0000259" key="7">
    <source>
        <dbReference type="Pfam" id="PF07714"/>
    </source>
</evidence>
<feature type="binding site" evidence="5">
    <location>
        <position position="124"/>
    </location>
    <ligand>
        <name>ATP</name>
        <dbReference type="ChEBI" id="CHEBI:30616"/>
    </ligand>
</feature>
<evidence type="ECO:0000313" key="9">
    <source>
        <dbReference type="EnsemblPlants" id="Pp3c23_5190V3.1"/>
    </source>
</evidence>
<dbReference type="Gene3D" id="1.10.510.10">
    <property type="entry name" value="Transferase(Phosphotransferase) domain 1"/>
    <property type="match status" value="1"/>
</dbReference>
<keyword evidence="2 5" id="KW-0547">Nucleotide-binding</keyword>
<evidence type="ECO:0000313" key="8">
    <source>
        <dbReference type="EMBL" id="PNR28939.1"/>
    </source>
</evidence>
<dbReference type="AlphaFoldDB" id="A0A2K1II37"/>
<keyword evidence="3" id="KW-0418">Kinase</keyword>
<dbReference type="EnsemblPlants" id="Pp3c23_5190V3.1">
    <property type="protein sequence ID" value="Pp3c23_5190V3.1"/>
    <property type="gene ID" value="Pp3c23_5190"/>
</dbReference>
<evidence type="ECO:0000256" key="6">
    <source>
        <dbReference type="SAM" id="Phobius"/>
    </source>
</evidence>
<keyword evidence="1" id="KW-0808">Transferase</keyword>
<dbReference type="PROSITE" id="PS00107">
    <property type="entry name" value="PROTEIN_KINASE_ATP"/>
    <property type="match status" value="1"/>
</dbReference>
<dbReference type="PANTHER" id="PTHR47973">
    <property type="entry name" value="CYSTEINE-RICH RECEPTOR-LIKE PROTEIN KINASE 3"/>
    <property type="match status" value="1"/>
</dbReference>
<dbReference type="EMBL" id="ABEU02000023">
    <property type="protein sequence ID" value="PNR28939.1"/>
    <property type="molecule type" value="Genomic_DNA"/>
</dbReference>
<reference evidence="9" key="3">
    <citation type="submission" date="2020-12" db="UniProtKB">
        <authorList>
            <consortium name="EnsemblPlants"/>
        </authorList>
    </citation>
    <scope>IDENTIFICATION</scope>
</reference>
<evidence type="ECO:0000313" key="10">
    <source>
        <dbReference type="Proteomes" id="UP000006727"/>
    </source>
</evidence>
<keyword evidence="6" id="KW-0812">Transmembrane</keyword>
<dbReference type="GO" id="GO:0005524">
    <property type="term" value="F:ATP binding"/>
    <property type="evidence" value="ECO:0007669"/>
    <property type="project" value="UniProtKB-UniRule"/>
</dbReference>
<keyword evidence="6" id="KW-0472">Membrane</keyword>
<dbReference type="GO" id="GO:0004674">
    <property type="term" value="F:protein serine/threonine kinase activity"/>
    <property type="evidence" value="ECO:0000318"/>
    <property type="project" value="GO_Central"/>
</dbReference>
<dbReference type="SUPFAM" id="SSF56112">
    <property type="entry name" value="Protein kinase-like (PK-like)"/>
    <property type="match status" value="1"/>
</dbReference>
<sequence>MLQHRLDIDGVLHIVDIAEYPIPSHWQSNKNWKVVIMASSGSSALIVVLLILCFVLILRQNRKYIRDLQKKINEADVSAKRFDYNELQVATKNFAPEMKLGAGAYGAVYKLRGILASNLMVAVKQLFLETTVGQMTSSTSGYLAPEYMCHSMLSHKADVFSFGVLLLEIVSGKRNRDLTMPEVEIYLPTRAWKLNEENRLLDLKDPRMLPSEEEVEEVQLLDTAVLCVRTMLARKVDIADDSDTWASENGILNEFDDGTSQHPVHQLP</sequence>
<dbReference type="InterPro" id="IPR017441">
    <property type="entry name" value="Protein_kinase_ATP_BS"/>
</dbReference>
<accession>A0A2K1II37</accession>